<comment type="caution">
    <text evidence="1">The sequence shown here is derived from an EMBL/GenBank/DDBJ whole genome shotgun (WGS) entry which is preliminary data.</text>
</comment>
<dbReference type="Proteomes" id="UP000191612">
    <property type="component" value="Unassembled WGS sequence"/>
</dbReference>
<protein>
    <recommendedName>
        <fullName evidence="3">Methyltransferase type 11 domain-containing protein</fullName>
    </recommendedName>
</protein>
<evidence type="ECO:0000313" key="1">
    <source>
        <dbReference type="EMBL" id="OQD95863.1"/>
    </source>
</evidence>
<organism evidence="1 2">
    <name type="scientific">Penicillium solitum</name>
    <dbReference type="NCBI Taxonomy" id="60172"/>
    <lineage>
        <taxon>Eukaryota</taxon>
        <taxon>Fungi</taxon>
        <taxon>Dikarya</taxon>
        <taxon>Ascomycota</taxon>
        <taxon>Pezizomycotina</taxon>
        <taxon>Eurotiomycetes</taxon>
        <taxon>Eurotiomycetidae</taxon>
        <taxon>Eurotiales</taxon>
        <taxon>Aspergillaceae</taxon>
        <taxon>Penicillium</taxon>
    </lineage>
</organism>
<dbReference type="STRING" id="60172.A0A1V6R338"/>
<keyword evidence="2" id="KW-1185">Reference proteome</keyword>
<gene>
    <name evidence="1" type="ORF">PENSOL_c018G04906</name>
</gene>
<evidence type="ECO:0000313" key="2">
    <source>
        <dbReference type="Proteomes" id="UP000191612"/>
    </source>
</evidence>
<dbReference type="AlphaFoldDB" id="A0A1V6R338"/>
<reference evidence="2" key="1">
    <citation type="journal article" date="2017" name="Nat. Microbiol.">
        <title>Global analysis of biosynthetic gene clusters reveals vast potential of secondary metabolite production in Penicillium species.</title>
        <authorList>
            <person name="Nielsen J.C."/>
            <person name="Grijseels S."/>
            <person name="Prigent S."/>
            <person name="Ji B."/>
            <person name="Dainat J."/>
            <person name="Nielsen K.F."/>
            <person name="Frisvad J.C."/>
            <person name="Workman M."/>
            <person name="Nielsen J."/>
        </authorList>
    </citation>
    <scope>NUCLEOTIDE SEQUENCE [LARGE SCALE GENOMIC DNA]</scope>
    <source>
        <strain evidence="2">IBT 29525</strain>
    </source>
</reference>
<proteinExistence type="predicted"/>
<name>A0A1V6R338_9EURO</name>
<sequence length="139" mass="15755">MANGRLAEPGGYLQWEESRRDTSLVKGGASDQFEPLYDEIWAKGGISFEWIRDLPQRLEKMGLTVLDAKDRPYKKSVQWLEGINYVMSFRGVLNEMRKVQSDSSSASDVEQLLSQLHIEGKHRNIFPWTAVAVLAQSPA</sequence>
<evidence type="ECO:0008006" key="3">
    <source>
        <dbReference type="Google" id="ProtNLM"/>
    </source>
</evidence>
<dbReference type="EMBL" id="MDYO01000018">
    <property type="protein sequence ID" value="OQD95863.1"/>
    <property type="molecule type" value="Genomic_DNA"/>
</dbReference>
<accession>A0A1V6R338</accession>